<name>A0A4Y2S500_ARAVE</name>
<evidence type="ECO:0000313" key="3">
    <source>
        <dbReference type="Proteomes" id="UP000499080"/>
    </source>
</evidence>
<dbReference type="AlphaFoldDB" id="A0A4Y2S500"/>
<reference evidence="2 3" key="1">
    <citation type="journal article" date="2019" name="Sci. Rep.">
        <title>Orb-weaving spider Araneus ventricosus genome elucidates the spidroin gene catalogue.</title>
        <authorList>
            <person name="Kono N."/>
            <person name="Nakamura H."/>
            <person name="Ohtoshi R."/>
            <person name="Moran D.A.P."/>
            <person name="Shinohara A."/>
            <person name="Yoshida Y."/>
            <person name="Fujiwara M."/>
            <person name="Mori M."/>
            <person name="Tomita M."/>
            <person name="Arakawa K."/>
        </authorList>
    </citation>
    <scope>NUCLEOTIDE SEQUENCE [LARGE SCALE GENOMIC DNA]</scope>
</reference>
<proteinExistence type="predicted"/>
<evidence type="ECO:0000256" key="1">
    <source>
        <dbReference type="SAM" id="MobiDB-lite"/>
    </source>
</evidence>
<comment type="caution">
    <text evidence="2">The sequence shown here is derived from an EMBL/GenBank/DDBJ whole genome shotgun (WGS) entry which is preliminary data.</text>
</comment>
<dbReference type="Proteomes" id="UP000499080">
    <property type="component" value="Unassembled WGS sequence"/>
</dbReference>
<sequence length="75" mass="8227">MEQCRPFRINNVDSSEDAPPVLRPSEAPADLEGHRSAQPPIDLQSYLLRTEERAGGFDDGMTSAGREDANNISLN</sequence>
<accession>A0A4Y2S500</accession>
<protein>
    <submittedName>
        <fullName evidence="2">Uncharacterized protein</fullName>
    </submittedName>
</protein>
<keyword evidence="3" id="KW-1185">Reference proteome</keyword>
<dbReference type="EMBL" id="BGPR01019799">
    <property type="protein sequence ID" value="GBN82963.1"/>
    <property type="molecule type" value="Genomic_DNA"/>
</dbReference>
<organism evidence="2 3">
    <name type="scientific">Araneus ventricosus</name>
    <name type="common">Orbweaver spider</name>
    <name type="synonym">Epeira ventricosa</name>
    <dbReference type="NCBI Taxonomy" id="182803"/>
    <lineage>
        <taxon>Eukaryota</taxon>
        <taxon>Metazoa</taxon>
        <taxon>Ecdysozoa</taxon>
        <taxon>Arthropoda</taxon>
        <taxon>Chelicerata</taxon>
        <taxon>Arachnida</taxon>
        <taxon>Araneae</taxon>
        <taxon>Araneomorphae</taxon>
        <taxon>Entelegynae</taxon>
        <taxon>Araneoidea</taxon>
        <taxon>Araneidae</taxon>
        <taxon>Araneus</taxon>
    </lineage>
</organism>
<evidence type="ECO:0000313" key="2">
    <source>
        <dbReference type="EMBL" id="GBN82963.1"/>
    </source>
</evidence>
<feature type="region of interest" description="Disordered" evidence="1">
    <location>
        <begin position="1"/>
        <end position="75"/>
    </location>
</feature>
<gene>
    <name evidence="2" type="ORF">AVEN_215688_1</name>
</gene>